<dbReference type="GO" id="GO:0006004">
    <property type="term" value="P:fucose metabolic process"/>
    <property type="evidence" value="ECO:0007669"/>
    <property type="project" value="UniProtKB-KW"/>
</dbReference>
<accession>A0A9D3U5B9</accession>
<dbReference type="Pfam" id="PF10250">
    <property type="entry name" value="O-FucT"/>
    <property type="match status" value="1"/>
</dbReference>
<dbReference type="OrthoDB" id="1868072at2759"/>
<dbReference type="GO" id="GO:0016757">
    <property type="term" value="F:glycosyltransferase activity"/>
    <property type="evidence" value="ECO:0007669"/>
    <property type="project" value="UniProtKB-KW"/>
</dbReference>
<evidence type="ECO:0000256" key="3">
    <source>
        <dbReference type="ARBA" id="ARBA00022679"/>
    </source>
</evidence>
<keyword evidence="4" id="KW-0294">Fucose metabolism</keyword>
<dbReference type="EMBL" id="JAIQCV010000008">
    <property type="protein sequence ID" value="KAH1072724.1"/>
    <property type="molecule type" value="Genomic_DNA"/>
</dbReference>
<evidence type="ECO:0000313" key="8">
    <source>
        <dbReference type="EMBL" id="KAH1072724.1"/>
    </source>
</evidence>
<comment type="similarity">
    <text evidence="1">Belongs to the glycosyltransferase GT106 family.</text>
</comment>
<evidence type="ECO:0000256" key="6">
    <source>
        <dbReference type="ARBA" id="ARBA00030350"/>
    </source>
</evidence>
<keyword evidence="2" id="KW-0328">Glycosyltransferase</keyword>
<dbReference type="EMBL" id="JAIQCV010000103">
    <property type="protein sequence ID" value="KAH1030168.1"/>
    <property type="molecule type" value="Genomic_DNA"/>
</dbReference>
<name>A0A9D3U5B9_9ROSI</name>
<dbReference type="Proteomes" id="UP000828251">
    <property type="component" value="Unassembled WGS sequence"/>
</dbReference>
<organism evidence="7 9">
    <name type="scientific">Gossypium stocksii</name>
    <dbReference type="NCBI Taxonomy" id="47602"/>
    <lineage>
        <taxon>Eukaryota</taxon>
        <taxon>Viridiplantae</taxon>
        <taxon>Streptophyta</taxon>
        <taxon>Embryophyta</taxon>
        <taxon>Tracheophyta</taxon>
        <taxon>Spermatophyta</taxon>
        <taxon>Magnoliopsida</taxon>
        <taxon>eudicotyledons</taxon>
        <taxon>Gunneridae</taxon>
        <taxon>Pentapetalae</taxon>
        <taxon>rosids</taxon>
        <taxon>malvids</taxon>
        <taxon>Malvales</taxon>
        <taxon>Malvaceae</taxon>
        <taxon>Malvoideae</taxon>
        <taxon>Gossypium</taxon>
    </lineage>
</organism>
<sequence>MLRSEGLCPLTPEEVVLMFAALGFNRKTQIYVAGAQIYGGTSRLAALTSLYPNLVTKENLLSSVELESFKNFSSQVTMRRIHFLFDEKCSFCYCCIDELLVLGLLVFTKI</sequence>
<protein>
    <recommendedName>
        <fullName evidence="6">O-fucosyltransferase family protein</fullName>
    </recommendedName>
</protein>
<gene>
    <name evidence="8" type="ORF">J1N35_025052</name>
    <name evidence="7" type="ORF">J1N35_046204</name>
</gene>
<evidence type="ECO:0000256" key="5">
    <source>
        <dbReference type="ARBA" id="ARBA00023277"/>
    </source>
</evidence>
<dbReference type="InterPro" id="IPR019378">
    <property type="entry name" value="GDP-Fuc_O-FucTrfase"/>
</dbReference>
<reference evidence="7" key="1">
    <citation type="journal article" date="2021" name="Plant Biotechnol. J.">
        <title>Multi-omics assisted identification of the key and species-specific regulatory components of drought-tolerant mechanisms in Gossypium stocksii.</title>
        <authorList>
            <person name="Yu D."/>
            <person name="Ke L."/>
            <person name="Zhang D."/>
            <person name="Wu Y."/>
            <person name="Sun Y."/>
            <person name="Mei J."/>
            <person name="Sun J."/>
            <person name="Sun Y."/>
        </authorList>
    </citation>
    <scope>NUCLEOTIDE SEQUENCE</scope>
    <source>
        <tissue evidence="7">Leaf</tissue>
    </source>
</reference>
<keyword evidence="3" id="KW-0808">Transferase</keyword>
<evidence type="ECO:0000313" key="9">
    <source>
        <dbReference type="Proteomes" id="UP000828251"/>
    </source>
</evidence>
<dbReference type="InterPro" id="IPR052272">
    <property type="entry name" value="GT106_glycosyltransferase"/>
</dbReference>
<proteinExistence type="inferred from homology"/>
<dbReference type="PANTHER" id="PTHR31933:SF9">
    <property type="entry name" value="O-FUCOSYLTRANSFERASE 2"/>
    <property type="match status" value="1"/>
</dbReference>
<dbReference type="PANTHER" id="PTHR31933">
    <property type="entry name" value="O-FUCOSYLTRANSFERASE 2-RELATED"/>
    <property type="match status" value="1"/>
</dbReference>
<evidence type="ECO:0000313" key="7">
    <source>
        <dbReference type="EMBL" id="KAH1030168.1"/>
    </source>
</evidence>
<evidence type="ECO:0000256" key="1">
    <source>
        <dbReference type="ARBA" id="ARBA00007737"/>
    </source>
</evidence>
<dbReference type="AlphaFoldDB" id="A0A9D3U5B9"/>
<comment type="caution">
    <text evidence="7">The sequence shown here is derived from an EMBL/GenBank/DDBJ whole genome shotgun (WGS) entry which is preliminary data.</text>
</comment>
<evidence type="ECO:0000256" key="4">
    <source>
        <dbReference type="ARBA" id="ARBA00023253"/>
    </source>
</evidence>
<keyword evidence="5" id="KW-0119">Carbohydrate metabolism</keyword>
<keyword evidence="9" id="KW-1185">Reference proteome</keyword>
<evidence type="ECO:0000256" key="2">
    <source>
        <dbReference type="ARBA" id="ARBA00022676"/>
    </source>
</evidence>